<dbReference type="SMART" id="SM00530">
    <property type="entry name" value="HTH_XRE"/>
    <property type="match status" value="1"/>
</dbReference>
<name>A0ABS9MN68_9FIRM</name>
<dbReference type="InterPro" id="IPR001387">
    <property type="entry name" value="Cro/C1-type_HTH"/>
</dbReference>
<dbReference type="PROSITE" id="PS50943">
    <property type="entry name" value="HTH_CROC1"/>
    <property type="match status" value="1"/>
</dbReference>
<keyword evidence="1" id="KW-0238">DNA-binding</keyword>
<dbReference type="RefSeq" id="WP_087229619.1">
    <property type="nucleotide sequence ID" value="NZ_JAKNHQ010000020.1"/>
</dbReference>
<reference evidence="3 4" key="1">
    <citation type="submission" date="2022-01" db="EMBL/GenBank/DDBJ databases">
        <title>Collection of gut derived symbiotic bacterial strains cultured from healthy donors.</title>
        <authorList>
            <person name="Lin H."/>
            <person name="Kohout C."/>
            <person name="Waligurski E."/>
            <person name="Pamer E.G."/>
        </authorList>
    </citation>
    <scope>NUCLEOTIDE SEQUENCE [LARGE SCALE GENOMIC DNA]</scope>
    <source>
        <strain evidence="3 4">DFI.7.58</strain>
    </source>
</reference>
<evidence type="ECO:0000259" key="2">
    <source>
        <dbReference type="PROSITE" id="PS50943"/>
    </source>
</evidence>
<dbReference type="SUPFAM" id="SSF47413">
    <property type="entry name" value="lambda repressor-like DNA-binding domains"/>
    <property type="match status" value="1"/>
</dbReference>
<dbReference type="InterPro" id="IPR010982">
    <property type="entry name" value="Lambda_DNA-bd_dom_sf"/>
</dbReference>
<dbReference type="CDD" id="cd00093">
    <property type="entry name" value="HTH_XRE"/>
    <property type="match status" value="1"/>
</dbReference>
<gene>
    <name evidence="3" type="ORF">L0P57_11995</name>
</gene>
<dbReference type="EMBL" id="JAKNHQ010000020">
    <property type="protein sequence ID" value="MCG4611647.1"/>
    <property type="molecule type" value="Genomic_DNA"/>
</dbReference>
<feature type="domain" description="HTH cro/C1-type" evidence="2">
    <location>
        <begin position="5"/>
        <end position="59"/>
    </location>
</feature>
<dbReference type="PANTHER" id="PTHR46558">
    <property type="entry name" value="TRACRIPTIONAL REGULATORY PROTEIN-RELATED-RELATED"/>
    <property type="match status" value="1"/>
</dbReference>
<sequence length="80" mass="9186">MLSRMRALRIECGLSQKGVAKILHISSETYAQYEDGTSRVPLGILVRLASFYQSSMDYLAELTDERAPYPPKKKRRPWLP</sequence>
<organism evidence="3 4">
    <name type="scientific">Anaeromassilibacillus senegalensis</name>
    <dbReference type="NCBI Taxonomy" id="1673717"/>
    <lineage>
        <taxon>Bacteria</taxon>
        <taxon>Bacillati</taxon>
        <taxon>Bacillota</taxon>
        <taxon>Clostridia</taxon>
        <taxon>Eubacteriales</taxon>
        <taxon>Acutalibacteraceae</taxon>
        <taxon>Anaeromassilibacillus</taxon>
    </lineage>
</organism>
<protein>
    <submittedName>
        <fullName evidence="3">Helix-turn-helix domain-containing protein</fullName>
    </submittedName>
</protein>
<dbReference type="Gene3D" id="1.10.260.40">
    <property type="entry name" value="lambda repressor-like DNA-binding domains"/>
    <property type="match status" value="1"/>
</dbReference>
<keyword evidence="4" id="KW-1185">Reference proteome</keyword>
<evidence type="ECO:0000313" key="3">
    <source>
        <dbReference type="EMBL" id="MCG4611647.1"/>
    </source>
</evidence>
<dbReference type="Proteomes" id="UP001298681">
    <property type="component" value="Unassembled WGS sequence"/>
</dbReference>
<evidence type="ECO:0000313" key="4">
    <source>
        <dbReference type="Proteomes" id="UP001298681"/>
    </source>
</evidence>
<proteinExistence type="predicted"/>
<dbReference type="Pfam" id="PF01381">
    <property type="entry name" value="HTH_3"/>
    <property type="match status" value="1"/>
</dbReference>
<comment type="caution">
    <text evidence="3">The sequence shown here is derived from an EMBL/GenBank/DDBJ whole genome shotgun (WGS) entry which is preliminary data.</text>
</comment>
<accession>A0ABS9MN68</accession>
<dbReference type="PANTHER" id="PTHR46558:SF11">
    <property type="entry name" value="HTH-TYPE TRANSCRIPTIONAL REGULATOR XRE"/>
    <property type="match status" value="1"/>
</dbReference>
<evidence type="ECO:0000256" key="1">
    <source>
        <dbReference type="ARBA" id="ARBA00023125"/>
    </source>
</evidence>